<keyword evidence="2" id="KW-1185">Reference proteome</keyword>
<dbReference type="RefSeq" id="YP_717752.1">
    <property type="nucleotide sequence ID" value="NC_008296.2"/>
</dbReference>
<dbReference type="KEGG" id="vg:4239085"/>
<dbReference type="Proteomes" id="UP000000909">
    <property type="component" value="Segment"/>
</dbReference>
<dbReference type="GeneID" id="4239085"/>
<dbReference type="OrthoDB" id="25758at10239"/>
<name>Q0QZE3_BPSYS</name>
<proteinExistence type="predicted"/>
<evidence type="ECO:0000313" key="2">
    <source>
        <dbReference type="Proteomes" id="UP000000909"/>
    </source>
</evidence>
<organism evidence="1 2">
    <name type="scientific">Synechococcus phage syn9</name>
    <dbReference type="NCBI Taxonomy" id="382359"/>
    <lineage>
        <taxon>Viruses</taxon>
        <taxon>Duplodnaviria</taxon>
        <taxon>Heunggongvirae</taxon>
        <taxon>Uroviricota</taxon>
        <taxon>Caudoviricetes</taxon>
        <taxon>Pantevenvirales</taxon>
        <taxon>Kyanoviridae</taxon>
        <taxon>Ormenosvirus</taxon>
        <taxon>Ormenosvirus syn9</taxon>
    </lineage>
</organism>
<evidence type="ECO:0000313" key="1">
    <source>
        <dbReference type="EMBL" id="ABA47054.1"/>
    </source>
</evidence>
<protein>
    <submittedName>
        <fullName evidence="1">Gp85</fullName>
    </submittedName>
</protein>
<reference evidence="1 2" key="1">
    <citation type="journal article" date="2007" name="Environ. Microbiol.">
        <title>Genomic and structural analysis of Syn9, a cyanophage infecting marine Prochlorococcus and Synechococcus.</title>
        <authorList>
            <person name="Weigele P.R."/>
            <person name="Pope W.H."/>
            <person name="Pedulla M.L."/>
            <person name="Houtz J.M."/>
            <person name="Smith A.L."/>
            <person name="Conway J.F."/>
            <person name="King J."/>
            <person name="Hatfull G.F."/>
            <person name="Lawrence J.G."/>
            <person name="Hendrix R.W."/>
        </authorList>
    </citation>
    <scope>NUCLEOTIDE SEQUENCE</scope>
</reference>
<accession>Q0QZE3</accession>
<sequence>MVFQHGDVYHYQQYKGFINWVGKEYITLCIRQTLKEDRLQLDSKSKYVQVNVCIFPQNWDKLIKSNETLSDIFP</sequence>
<dbReference type="EMBL" id="DQ149023">
    <property type="protein sequence ID" value="ABA47054.1"/>
    <property type="molecule type" value="Genomic_DNA"/>
</dbReference>
<organismHost>
    <name type="scientific">Synechococcus</name>
    <dbReference type="NCBI Taxonomy" id="1129"/>
</organismHost>